<feature type="region of interest" description="Disordered" evidence="1">
    <location>
        <begin position="342"/>
        <end position="383"/>
    </location>
</feature>
<evidence type="ECO:0000256" key="1">
    <source>
        <dbReference type="SAM" id="MobiDB-lite"/>
    </source>
</evidence>
<feature type="compositionally biased region" description="Basic and acidic residues" evidence="1">
    <location>
        <begin position="287"/>
        <end position="306"/>
    </location>
</feature>
<gene>
    <name evidence="2" type="ORF">THAOC_29395</name>
</gene>
<dbReference type="AlphaFoldDB" id="K0RR91"/>
<feature type="region of interest" description="Disordered" evidence="1">
    <location>
        <begin position="286"/>
        <end position="306"/>
    </location>
</feature>
<feature type="compositionally biased region" description="Pro residues" evidence="1">
    <location>
        <begin position="351"/>
        <end position="371"/>
    </location>
</feature>
<accession>K0RR91</accession>
<name>K0RR91_THAOC</name>
<reference evidence="2 3" key="1">
    <citation type="journal article" date="2012" name="Genome Biol.">
        <title>Genome and low-iron response of an oceanic diatom adapted to chronic iron limitation.</title>
        <authorList>
            <person name="Lommer M."/>
            <person name="Specht M."/>
            <person name="Roy A.S."/>
            <person name="Kraemer L."/>
            <person name="Andreson R."/>
            <person name="Gutowska M.A."/>
            <person name="Wolf J."/>
            <person name="Bergner S.V."/>
            <person name="Schilhabel M.B."/>
            <person name="Klostermeier U.C."/>
            <person name="Beiko R.G."/>
            <person name="Rosenstiel P."/>
            <person name="Hippler M."/>
            <person name="Laroche J."/>
        </authorList>
    </citation>
    <scope>NUCLEOTIDE SEQUENCE [LARGE SCALE GENOMIC DNA]</scope>
    <source>
        <strain evidence="2 3">CCMP1005</strain>
    </source>
</reference>
<dbReference type="Proteomes" id="UP000266841">
    <property type="component" value="Unassembled WGS sequence"/>
</dbReference>
<dbReference type="EMBL" id="AGNL01041650">
    <property type="protein sequence ID" value="EJK51431.1"/>
    <property type="molecule type" value="Genomic_DNA"/>
</dbReference>
<evidence type="ECO:0000313" key="3">
    <source>
        <dbReference type="Proteomes" id="UP000266841"/>
    </source>
</evidence>
<proteinExistence type="predicted"/>
<keyword evidence="3" id="KW-1185">Reference proteome</keyword>
<dbReference type="Gene3D" id="1.20.120.330">
    <property type="entry name" value="Nucleotidyltransferases domain 2"/>
    <property type="match status" value="1"/>
</dbReference>
<evidence type="ECO:0000313" key="2">
    <source>
        <dbReference type="EMBL" id="EJK51431.1"/>
    </source>
</evidence>
<organism evidence="2 3">
    <name type="scientific">Thalassiosira oceanica</name>
    <name type="common">Marine diatom</name>
    <dbReference type="NCBI Taxonomy" id="159749"/>
    <lineage>
        <taxon>Eukaryota</taxon>
        <taxon>Sar</taxon>
        <taxon>Stramenopiles</taxon>
        <taxon>Ochrophyta</taxon>
        <taxon>Bacillariophyta</taxon>
        <taxon>Coscinodiscophyceae</taxon>
        <taxon>Thalassiosirophycidae</taxon>
        <taxon>Thalassiosirales</taxon>
        <taxon>Thalassiosiraceae</taxon>
        <taxon>Thalassiosira</taxon>
    </lineage>
</organism>
<protein>
    <submittedName>
        <fullName evidence="2">Uncharacterized protein</fullName>
    </submittedName>
</protein>
<comment type="caution">
    <text evidence="2">The sequence shown here is derived from an EMBL/GenBank/DDBJ whole genome shotgun (WGS) entry which is preliminary data.</text>
</comment>
<feature type="compositionally biased region" description="Low complexity" evidence="1">
    <location>
        <begin position="372"/>
        <end position="383"/>
    </location>
</feature>
<feature type="region of interest" description="Disordered" evidence="1">
    <location>
        <begin position="91"/>
        <end position="127"/>
    </location>
</feature>
<sequence>MWQDIVLQSGRLHSTSANGNELLLQATNHATELELATSEVKERNTALTTKVELLEQDRNNLQESLSKEISYLQSTILSKDAQIHELDHQVEETRKRQQDTQGHNESLREQLEGTRSTVRKLQEETTKGNQVIKERDFHIAALAEKVEGLQERIREVTSASAERESKAIEVARVKANHDILLLKTRLEGLEMQLDKAQQREERSFATHKDFQNMHHQQMNEIRKEMCAQVKSLQDENKQLSEKLSTSESKVQACTAEMNELKQKLESKVADCEDLGSRLAECQSLEKSLGKAETERESAKEETRATKLALDEARGSYSKSMANLEVSLISAVRASFRPYNNVNFVLNSNDPTLPPSPPGPSPAPKGTPPSPPSARRAARTAPRS</sequence>